<dbReference type="RefSeq" id="WP_307344837.1">
    <property type="nucleotide sequence ID" value="NZ_JAUSVS010000001.1"/>
</dbReference>
<feature type="region of interest" description="Disordered" evidence="1">
    <location>
        <begin position="1"/>
        <end position="25"/>
    </location>
</feature>
<dbReference type="Proteomes" id="UP001228905">
    <property type="component" value="Unassembled WGS sequence"/>
</dbReference>
<accession>A0ABU0IKF3</accession>
<name>A0ABU0IKF3_9CAUL</name>
<evidence type="ECO:0000256" key="1">
    <source>
        <dbReference type="SAM" id="MobiDB-lite"/>
    </source>
</evidence>
<comment type="caution">
    <text evidence="2">The sequence shown here is derived from an EMBL/GenBank/DDBJ whole genome shotgun (WGS) entry which is preliminary data.</text>
</comment>
<evidence type="ECO:0000313" key="3">
    <source>
        <dbReference type="Proteomes" id="UP001228905"/>
    </source>
</evidence>
<keyword evidence="3" id="KW-1185">Reference proteome</keyword>
<sequence length="73" mass="7804">MTNLPIQSAPVQRSRSMRGPDAARGGAAPSLFLQPFQPFAGVEASFIMFPAPFAGVEASFINFFVPFAANEAR</sequence>
<proteinExistence type="predicted"/>
<feature type="compositionally biased region" description="Polar residues" evidence="1">
    <location>
        <begin position="1"/>
        <end position="14"/>
    </location>
</feature>
<gene>
    <name evidence="2" type="ORF">QO010_000233</name>
</gene>
<reference evidence="2 3" key="1">
    <citation type="submission" date="2023-07" db="EMBL/GenBank/DDBJ databases">
        <title>Genomic Encyclopedia of Type Strains, Phase IV (KMG-IV): sequencing the most valuable type-strain genomes for metagenomic binning, comparative biology and taxonomic classification.</title>
        <authorList>
            <person name="Goeker M."/>
        </authorList>
    </citation>
    <scope>NUCLEOTIDE SEQUENCE [LARGE SCALE GENOMIC DNA]</scope>
    <source>
        <strain evidence="2 3">DSM 18695</strain>
    </source>
</reference>
<protein>
    <submittedName>
        <fullName evidence="2">Uncharacterized protein</fullName>
    </submittedName>
</protein>
<dbReference type="EMBL" id="JAUSVS010000001">
    <property type="protein sequence ID" value="MDQ0462485.1"/>
    <property type="molecule type" value="Genomic_DNA"/>
</dbReference>
<organism evidence="2 3">
    <name type="scientific">Caulobacter ginsengisoli</name>
    <dbReference type="NCBI Taxonomy" id="400775"/>
    <lineage>
        <taxon>Bacteria</taxon>
        <taxon>Pseudomonadati</taxon>
        <taxon>Pseudomonadota</taxon>
        <taxon>Alphaproteobacteria</taxon>
        <taxon>Caulobacterales</taxon>
        <taxon>Caulobacteraceae</taxon>
        <taxon>Caulobacter</taxon>
    </lineage>
</organism>
<evidence type="ECO:0000313" key="2">
    <source>
        <dbReference type="EMBL" id="MDQ0462485.1"/>
    </source>
</evidence>